<keyword evidence="2" id="KW-1185">Reference proteome</keyword>
<comment type="caution">
    <text evidence="1">The sequence shown here is derived from an EMBL/GenBank/DDBJ whole genome shotgun (WGS) entry which is preliminary data.</text>
</comment>
<reference evidence="1 2" key="1">
    <citation type="submission" date="2016-06" db="EMBL/GenBank/DDBJ databases">
        <title>Respiratory ammonification of nitrate coupled to the oxidation of elemental sulfur in deep-sea autotrophic thermophilic bacteria.</title>
        <authorList>
            <person name="Slobodkina G.B."/>
            <person name="Mardanov A.V."/>
            <person name="Ravin N.V."/>
            <person name="Frolova A.A."/>
            <person name="Viryasiv M.B."/>
            <person name="Chernyh N.A."/>
            <person name="Bonch-Osmolovskaya E.A."/>
            <person name="Slobodkin A.I."/>
        </authorList>
    </citation>
    <scope>NUCLEOTIDE SEQUENCE [LARGE SCALE GENOMIC DNA]</scope>
    <source>
        <strain evidence="1 2">S69</strain>
    </source>
</reference>
<dbReference type="RefSeq" id="WP_067615575.1">
    <property type="nucleotide sequence ID" value="NZ_MAGO01000001.1"/>
</dbReference>
<sequence>MRCTKCGNISWDHISICNTCGEDLTEVQKQLGQFPQPEPDFSWFQDLVTETQPPEATPSVDLSEIDVSDLIVGEEEELGDSDIDIDIKEIEDVIEDEELQKVLEKSLEP</sequence>
<proteinExistence type="predicted"/>
<name>A0A1B9F907_9BACT</name>
<evidence type="ECO:0000313" key="1">
    <source>
        <dbReference type="EMBL" id="OCC16408.1"/>
    </source>
</evidence>
<dbReference type="Proteomes" id="UP000093080">
    <property type="component" value="Unassembled WGS sequence"/>
</dbReference>
<evidence type="ECO:0000313" key="2">
    <source>
        <dbReference type="Proteomes" id="UP000093080"/>
    </source>
</evidence>
<gene>
    <name evidence="1" type="ORF">DBT_0225</name>
</gene>
<organism evidence="1 2">
    <name type="scientific">Dissulfuribacter thermophilus</name>
    <dbReference type="NCBI Taxonomy" id="1156395"/>
    <lineage>
        <taxon>Bacteria</taxon>
        <taxon>Pseudomonadati</taxon>
        <taxon>Thermodesulfobacteriota</taxon>
        <taxon>Dissulfuribacteria</taxon>
        <taxon>Dissulfuribacterales</taxon>
        <taxon>Dissulfuribacteraceae</taxon>
        <taxon>Dissulfuribacter</taxon>
    </lineage>
</organism>
<dbReference type="EMBL" id="MAGO01000001">
    <property type="protein sequence ID" value="OCC16408.1"/>
    <property type="molecule type" value="Genomic_DNA"/>
</dbReference>
<protein>
    <submittedName>
        <fullName evidence="1">Uncharacterized protein</fullName>
    </submittedName>
</protein>
<accession>A0A1B9F907</accession>
<dbReference type="AlphaFoldDB" id="A0A1B9F907"/>
<dbReference type="OrthoDB" id="5432538at2"/>
<dbReference type="STRING" id="1156395.DBT_0225"/>